<dbReference type="GO" id="GO:0016705">
    <property type="term" value="F:oxidoreductase activity, acting on paired donors, with incorporation or reduction of molecular oxygen"/>
    <property type="evidence" value="ECO:0007669"/>
    <property type="project" value="InterPro"/>
</dbReference>
<reference evidence="6" key="1">
    <citation type="journal article" date="2018" name="DNA Res.">
        <title>Multiple hybrid de novo genome assembly of finger millet, an orphan allotetraploid crop.</title>
        <authorList>
            <person name="Hatakeyama M."/>
            <person name="Aluri S."/>
            <person name="Balachadran M.T."/>
            <person name="Sivarajan S.R."/>
            <person name="Patrignani A."/>
            <person name="Gruter S."/>
            <person name="Poveda L."/>
            <person name="Shimizu-Inatsugi R."/>
            <person name="Baeten J."/>
            <person name="Francoijs K.J."/>
            <person name="Nataraja K.N."/>
            <person name="Reddy Y.A.N."/>
            <person name="Phadnis S."/>
            <person name="Ravikumar R.L."/>
            <person name="Schlapbach R."/>
            <person name="Sreeman S.M."/>
            <person name="Shimizu K.K."/>
        </authorList>
    </citation>
    <scope>NUCLEOTIDE SEQUENCE</scope>
</reference>
<dbReference type="InterPro" id="IPR001128">
    <property type="entry name" value="Cyt_P450"/>
</dbReference>
<dbReference type="PANTHER" id="PTHR24286:SF81">
    <property type="entry name" value="CYTOCHROME P450 FAMILY PROTEIN, EXPRESSED"/>
    <property type="match status" value="1"/>
</dbReference>
<keyword evidence="4" id="KW-0503">Monooxygenase</keyword>
<accession>A0AAV5FQ37</accession>
<dbReference type="Gene3D" id="1.10.630.10">
    <property type="entry name" value="Cytochrome P450"/>
    <property type="match status" value="1"/>
</dbReference>
<dbReference type="GO" id="GO:0020037">
    <property type="term" value="F:heme binding"/>
    <property type="evidence" value="ECO:0007669"/>
    <property type="project" value="InterPro"/>
</dbReference>
<gene>
    <name evidence="6" type="primary">gb25411</name>
    <name evidence="6" type="ORF">PR202_gb25411</name>
</gene>
<dbReference type="PRINTS" id="PR00385">
    <property type="entry name" value="P450"/>
</dbReference>
<feature type="binding site" description="axial binding residue" evidence="3">
    <location>
        <position position="300"/>
    </location>
    <ligand>
        <name>heme</name>
        <dbReference type="ChEBI" id="CHEBI:30413"/>
    </ligand>
    <ligandPart>
        <name>Fe</name>
        <dbReference type="ChEBI" id="CHEBI:18248"/>
    </ligandPart>
</feature>
<dbReference type="PANTHER" id="PTHR24286">
    <property type="entry name" value="CYTOCHROME P450 26"/>
    <property type="match status" value="1"/>
</dbReference>
<dbReference type="PRINTS" id="PR00463">
    <property type="entry name" value="EP450I"/>
</dbReference>
<dbReference type="InterPro" id="IPR017972">
    <property type="entry name" value="Cyt_P450_CS"/>
</dbReference>
<evidence type="ECO:0000313" key="7">
    <source>
        <dbReference type="Proteomes" id="UP001054889"/>
    </source>
</evidence>
<keyword evidence="4" id="KW-0560">Oxidoreductase</keyword>
<dbReference type="GO" id="GO:0004497">
    <property type="term" value="F:monooxygenase activity"/>
    <property type="evidence" value="ECO:0007669"/>
    <property type="project" value="UniProtKB-KW"/>
</dbReference>
<proteinExistence type="inferred from homology"/>
<keyword evidence="1 3" id="KW-0479">Metal-binding</keyword>
<comment type="caution">
    <text evidence="6">The sequence shown here is derived from an EMBL/GenBank/DDBJ whole genome shotgun (WGS) entry which is preliminary data.</text>
</comment>
<keyword evidence="5" id="KW-0175">Coiled coil</keyword>
<dbReference type="Pfam" id="PF00067">
    <property type="entry name" value="p450"/>
    <property type="match status" value="1"/>
</dbReference>
<comment type="cofactor">
    <cofactor evidence="3">
        <name>heme</name>
        <dbReference type="ChEBI" id="CHEBI:30413"/>
    </cofactor>
</comment>
<feature type="coiled-coil region" evidence="5">
    <location>
        <begin position="100"/>
        <end position="140"/>
    </location>
</feature>
<dbReference type="InterPro" id="IPR036396">
    <property type="entry name" value="Cyt_P450_sf"/>
</dbReference>
<evidence type="ECO:0000256" key="3">
    <source>
        <dbReference type="PIRSR" id="PIRSR602401-1"/>
    </source>
</evidence>
<keyword evidence="3 4" id="KW-0349">Heme</keyword>
<dbReference type="GO" id="GO:0005506">
    <property type="term" value="F:iron ion binding"/>
    <property type="evidence" value="ECO:0007669"/>
    <property type="project" value="InterPro"/>
</dbReference>
<evidence type="ECO:0000256" key="2">
    <source>
        <dbReference type="ARBA" id="ARBA00023004"/>
    </source>
</evidence>
<sequence>MIVSLDPEFTNFVLQQEKSFETWCPESFKTLLGSDNLLTCAGSVHKYTRNLILRVFGPENLRLQLLHEVDRIARTNLVSWVDRSSIDLKLSISSGRKSIMKALKQLLDEKQKNTERQERMDLLSLLIRDLEMEKHGLTEEYVLNVLFSIVFASFETTSTALTVALKFLMDNPAALQELTEEHEQILKARTNPDSGITWEEYKSMKFTSHVSCSYINCYIEGLRLANVTVVMFRKATGDVRVKAYTVPEGWTVMICPSANHLNPATYNDPQVFNPRRWKDISEPSGGSMNFLAFGRGPRYCAGAEFAKLQMAIFLHYLVTKYRWTLVRGGNMVLSPAPQFPNGFHVQVLPK</sequence>
<dbReference type="SUPFAM" id="SSF48264">
    <property type="entry name" value="Cytochrome P450"/>
    <property type="match status" value="1"/>
</dbReference>
<dbReference type="GO" id="GO:0016132">
    <property type="term" value="P:brassinosteroid biosynthetic process"/>
    <property type="evidence" value="ECO:0007669"/>
    <property type="project" value="TreeGrafter"/>
</dbReference>
<dbReference type="EMBL" id="BQKI01000090">
    <property type="protein sequence ID" value="GJN36540.1"/>
    <property type="molecule type" value="Genomic_DNA"/>
</dbReference>
<dbReference type="GO" id="GO:0010268">
    <property type="term" value="P:brassinosteroid homeostasis"/>
    <property type="evidence" value="ECO:0007669"/>
    <property type="project" value="TreeGrafter"/>
</dbReference>
<dbReference type="GO" id="GO:0016125">
    <property type="term" value="P:sterol metabolic process"/>
    <property type="evidence" value="ECO:0007669"/>
    <property type="project" value="TreeGrafter"/>
</dbReference>
<evidence type="ECO:0000256" key="5">
    <source>
        <dbReference type="SAM" id="Coils"/>
    </source>
</evidence>
<dbReference type="Proteomes" id="UP001054889">
    <property type="component" value="Unassembled WGS sequence"/>
</dbReference>
<dbReference type="PROSITE" id="PS00086">
    <property type="entry name" value="CYTOCHROME_P450"/>
    <property type="match status" value="1"/>
</dbReference>
<keyword evidence="2 3" id="KW-0408">Iron</keyword>
<comment type="similarity">
    <text evidence="4">Belongs to the cytochrome P450 family.</text>
</comment>
<keyword evidence="7" id="KW-1185">Reference proteome</keyword>
<protein>
    <submittedName>
        <fullName evidence="6">Uncharacterized protein</fullName>
    </submittedName>
</protein>
<name>A0AAV5FQ37_ELECO</name>
<evidence type="ECO:0000256" key="1">
    <source>
        <dbReference type="ARBA" id="ARBA00022723"/>
    </source>
</evidence>
<evidence type="ECO:0000256" key="4">
    <source>
        <dbReference type="RuleBase" id="RU000461"/>
    </source>
</evidence>
<reference evidence="6" key="2">
    <citation type="submission" date="2021-12" db="EMBL/GenBank/DDBJ databases">
        <title>Resequencing data analysis of finger millet.</title>
        <authorList>
            <person name="Hatakeyama M."/>
            <person name="Aluri S."/>
            <person name="Balachadran M.T."/>
            <person name="Sivarajan S.R."/>
            <person name="Poveda L."/>
            <person name="Shimizu-Inatsugi R."/>
            <person name="Schlapbach R."/>
            <person name="Sreeman S.M."/>
            <person name="Shimizu K.K."/>
        </authorList>
    </citation>
    <scope>NUCLEOTIDE SEQUENCE</scope>
</reference>
<organism evidence="6 7">
    <name type="scientific">Eleusine coracana subsp. coracana</name>
    <dbReference type="NCBI Taxonomy" id="191504"/>
    <lineage>
        <taxon>Eukaryota</taxon>
        <taxon>Viridiplantae</taxon>
        <taxon>Streptophyta</taxon>
        <taxon>Embryophyta</taxon>
        <taxon>Tracheophyta</taxon>
        <taxon>Spermatophyta</taxon>
        <taxon>Magnoliopsida</taxon>
        <taxon>Liliopsida</taxon>
        <taxon>Poales</taxon>
        <taxon>Poaceae</taxon>
        <taxon>PACMAD clade</taxon>
        <taxon>Chloridoideae</taxon>
        <taxon>Cynodonteae</taxon>
        <taxon>Eleusininae</taxon>
        <taxon>Eleusine</taxon>
    </lineage>
</organism>
<dbReference type="AlphaFoldDB" id="A0AAV5FQ37"/>
<evidence type="ECO:0000313" key="6">
    <source>
        <dbReference type="EMBL" id="GJN36540.1"/>
    </source>
</evidence>
<dbReference type="InterPro" id="IPR002401">
    <property type="entry name" value="Cyt_P450_E_grp-I"/>
</dbReference>